<dbReference type="Gene3D" id="2.60.120.260">
    <property type="entry name" value="Galactose-binding domain-like"/>
    <property type="match status" value="1"/>
</dbReference>
<keyword evidence="4" id="KW-1185">Reference proteome</keyword>
<proteinExistence type="predicted"/>
<accession>A0A9P4HLE8</accession>
<gene>
    <name evidence="3" type="ORF">K490DRAFT_76329</name>
</gene>
<dbReference type="InterPro" id="IPR035396">
    <property type="entry name" value="Bac_rhamnosid6H"/>
</dbReference>
<dbReference type="SUPFAM" id="SSF48208">
    <property type="entry name" value="Six-hairpin glycosidases"/>
    <property type="match status" value="1"/>
</dbReference>
<dbReference type="PANTHER" id="PTHR34987">
    <property type="entry name" value="C, PUTATIVE (AFU_ORTHOLOGUE AFUA_3G02880)-RELATED"/>
    <property type="match status" value="1"/>
</dbReference>
<evidence type="ECO:0000313" key="4">
    <source>
        <dbReference type="Proteomes" id="UP000799776"/>
    </source>
</evidence>
<dbReference type="GO" id="GO:0005975">
    <property type="term" value="P:carbohydrate metabolic process"/>
    <property type="evidence" value="ECO:0007669"/>
    <property type="project" value="InterPro"/>
</dbReference>
<dbReference type="Pfam" id="PF08531">
    <property type="entry name" value="Bac_rhamnosid_N"/>
    <property type="match status" value="1"/>
</dbReference>
<dbReference type="Gene3D" id="1.50.10.10">
    <property type="match status" value="1"/>
</dbReference>
<dbReference type="SUPFAM" id="SSF49785">
    <property type="entry name" value="Galactose-binding domain-like"/>
    <property type="match status" value="1"/>
</dbReference>
<evidence type="ECO:0000259" key="1">
    <source>
        <dbReference type="Pfam" id="PF08531"/>
    </source>
</evidence>
<feature type="domain" description="Alpha-L-rhamnosidase six-hairpin glycosidase" evidence="2">
    <location>
        <begin position="382"/>
        <end position="720"/>
    </location>
</feature>
<comment type="caution">
    <text evidence="3">The sequence shown here is derived from an EMBL/GenBank/DDBJ whole genome shotgun (WGS) entry which is preliminary data.</text>
</comment>
<feature type="domain" description="Bacterial alpha-L-rhamnosidase N-terminal" evidence="1">
    <location>
        <begin position="49"/>
        <end position="201"/>
    </location>
</feature>
<dbReference type="Proteomes" id="UP000799776">
    <property type="component" value="Unassembled WGS sequence"/>
</dbReference>
<dbReference type="AlphaFoldDB" id="A0A9P4HLE8"/>
<dbReference type="OrthoDB" id="6503935at2759"/>
<dbReference type="InterPro" id="IPR008979">
    <property type="entry name" value="Galactose-bd-like_sf"/>
</dbReference>
<reference evidence="3" key="1">
    <citation type="journal article" date="2020" name="Stud. Mycol.">
        <title>101 Dothideomycetes genomes: a test case for predicting lifestyles and emergence of pathogens.</title>
        <authorList>
            <person name="Haridas S."/>
            <person name="Albert R."/>
            <person name="Binder M."/>
            <person name="Bloem J."/>
            <person name="Labutti K."/>
            <person name="Salamov A."/>
            <person name="Andreopoulos B."/>
            <person name="Baker S."/>
            <person name="Barry K."/>
            <person name="Bills G."/>
            <person name="Bluhm B."/>
            <person name="Cannon C."/>
            <person name="Castanera R."/>
            <person name="Culley D."/>
            <person name="Daum C."/>
            <person name="Ezra D."/>
            <person name="Gonzalez J."/>
            <person name="Henrissat B."/>
            <person name="Kuo A."/>
            <person name="Liang C."/>
            <person name="Lipzen A."/>
            <person name="Lutzoni F."/>
            <person name="Magnuson J."/>
            <person name="Mondo S."/>
            <person name="Nolan M."/>
            <person name="Ohm R."/>
            <person name="Pangilinan J."/>
            <person name="Park H.-J."/>
            <person name="Ramirez L."/>
            <person name="Alfaro M."/>
            <person name="Sun H."/>
            <person name="Tritt A."/>
            <person name="Yoshinaga Y."/>
            <person name="Zwiers L.-H."/>
            <person name="Turgeon B."/>
            <person name="Goodwin S."/>
            <person name="Spatafora J."/>
            <person name="Crous P."/>
            <person name="Grigoriev I."/>
        </authorList>
    </citation>
    <scope>NUCLEOTIDE SEQUENCE</scope>
    <source>
        <strain evidence="3">CBS 121410</strain>
    </source>
</reference>
<dbReference type="Gene3D" id="2.60.420.10">
    <property type="entry name" value="Maltose phosphorylase, domain 3"/>
    <property type="match status" value="1"/>
</dbReference>
<dbReference type="InterPro" id="IPR008928">
    <property type="entry name" value="6-hairpin_glycosidase_sf"/>
</dbReference>
<keyword evidence="3" id="KW-0378">Hydrolase</keyword>
<evidence type="ECO:0000259" key="2">
    <source>
        <dbReference type="Pfam" id="PF17389"/>
    </source>
</evidence>
<organism evidence="3 4">
    <name type="scientific">Saccharata proteae CBS 121410</name>
    <dbReference type="NCBI Taxonomy" id="1314787"/>
    <lineage>
        <taxon>Eukaryota</taxon>
        <taxon>Fungi</taxon>
        <taxon>Dikarya</taxon>
        <taxon>Ascomycota</taxon>
        <taxon>Pezizomycotina</taxon>
        <taxon>Dothideomycetes</taxon>
        <taxon>Dothideomycetes incertae sedis</taxon>
        <taxon>Botryosphaeriales</taxon>
        <taxon>Saccharataceae</taxon>
        <taxon>Saccharata</taxon>
    </lineage>
</organism>
<dbReference type="EMBL" id="ML978760">
    <property type="protein sequence ID" value="KAF2083754.1"/>
    <property type="molecule type" value="Genomic_DNA"/>
</dbReference>
<dbReference type="PANTHER" id="PTHR34987:SF2">
    <property type="entry name" value="B, PUTATIVE (AFU_ORTHOLOGUE AFUA_7G05040)-RELATED"/>
    <property type="match status" value="1"/>
</dbReference>
<protein>
    <submittedName>
        <fullName evidence="3">Glycoside hydrolase family 78 protein</fullName>
    </submittedName>
</protein>
<dbReference type="GO" id="GO:0016787">
    <property type="term" value="F:hydrolase activity"/>
    <property type="evidence" value="ECO:0007669"/>
    <property type="project" value="UniProtKB-KW"/>
</dbReference>
<dbReference type="InterPro" id="IPR012341">
    <property type="entry name" value="6hp_glycosidase-like_sf"/>
</dbReference>
<evidence type="ECO:0000313" key="3">
    <source>
        <dbReference type="EMBL" id="KAF2083754.1"/>
    </source>
</evidence>
<dbReference type="InterPro" id="IPR013737">
    <property type="entry name" value="Bac_rhamnosid_N"/>
</dbReference>
<sequence>MSSPDWTNEANWVWLPDYNAQELETPGVFVLFRKNFHVENVDAARLESWIIHISADTRYRLLVNGIPASFGPCKSYLGRWYYETVDIARYLEQGDNVLAVRVLRYSPTEPGVFSWARANRPGLMVYGEGKAQHLSTNDSWRCKVDKSTKLVPGSEWNYILGPAFFQINEKVDTALTEKIWMYHEYDDSQWSSAVSQAKPKMLPVNDPWRLHERPIPMLPEKLEAFEGVVDCTGPVQRQDWDSFVQQDEHITIPAGSTISVDLQAAALDTGFLQLHFSGGANSSISILCAESYEKHLGVDTSLFPLPRQKGDRTDHVNGVLYGTTDYITIGPDRKLLEDFYETFWFRTFRYVRLSITCSDSPLMIFSFFYRKTHYPLDVQSSIFCSPTLDRIWETSKRTLLNCMHETYEDCPFYEQNQFISDSRLAMLFTYQLSYDDRLARKTIHEFYASRQENGLLDAQFPNPLGTAGMNIPQFSLYWIWMLHDHHRYFRSLPLIKRYLGAVDDILAFFDSMLNDQGLVGRFPPGMWPFVDWVKEWEQNRKHFTHMAIPDSYVNGGIATFNSLLYSYTLSAAADLAADASRNDTAAEYRKRAADLNDAVNRHCFHEGWYRDGSSPNDDVSQHSQIFAILSRATTGENAMNLLLRTFDAGPAVPRCSYALGFYVFEAAAQVGLLAQLMPRLIKPWEDMLAMNLTTWAENETNVRSDCHAWSSTPIDLVVRHIFGIEPSNGEDCDVVIQPNKKLLGDGARGTFATRMGRVKIIWGIGASDGSKASSLTLSDFVVSDQAKSEGIGSGASGHSLSLIQEKRGA</sequence>
<name>A0A9P4HLE8_9PEZI</name>
<dbReference type="Pfam" id="PF17389">
    <property type="entry name" value="Bac_rhamnosid6H"/>
    <property type="match status" value="1"/>
</dbReference>